<keyword evidence="1" id="KW-1133">Transmembrane helix</keyword>
<dbReference type="AlphaFoldDB" id="A0A8J3ZM39"/>
<feature type="domain" description="DUF6458" evidence="2">
    <location>
        <begin position="1"/>
        <end position="71"/>
    </location>
</feature>
<evidence type="ECO:0000259" key="2">
    <source>
        <dbReference type="Pfam" id="PF20059"/>
    </source>
</evidence>
<evidence type="ECO:0000313" key="4">
    <source>
        <dbReference type="Proteomes" id="UP000635606"/>
    </source>
</evidence>
<dbReference type="Proteomes" id="UP000635606">
    <property type="component" value="Unassembled WGS sequence"/>
</dbReference>
<feature type="transmembrane region" description="Helical" evidence="1">
    <location>
        <begin position="33"/>
        <end position="53"/>
    </location>
</feature>
<proteinExistence type="predicted"/>
<organism evidence="3 4">
    <name type="scientific">Virgisporangium ochraceum</name>
    <dbReference type="NCBI Taxonomy" id="65505"/>
    <lineage>
        <taxon>Bacteria</taxon>
        <taxon>Bacillati</taxon>
        <taxon>Actinomycetota</taxon>
        <taxon>Actinomycetes</taxon>
        <taxon>Micromonosporales</taxon>
        <taxon>Micromonosporaceae</taxon>
        <taxon>Virgisporangium</taxon>
    </lineage>
</organism>
<accession>A0A8J3ZM39</accession>
<protein>
    <recommendedName>
        <fullName evidence="2">DUF6458 domain-containing protein</fullName>
    </recommendedName>
</protein>
<dbReference type="EMBL" id="BOPH01000017">
    <property type="protein sequence ID" value="GIJ66374.1"/>
    <property type="molecule type" value="Genomic_DNA"/>
</dbReference>
<dbReference type="InterPro" id="IPR045597">
    <property type="entry name" value="DUF6458"/>
</dbReference>
<dbReference type="Pfam" id="PF20059">
    <property type="entry name" value="DUF6458"/>
    <property type="match status" value="1"/>
</dbReference>
<gene>
    <name evidence="3" type="ORF">Voc01_012910</name>
</gene>
<evidence type="ECO:0000313" key="3">
    <source>
        <dbReference type="EMBL" id="GIJ66374.1"/>
    </source>
</evidence>
<comment type="caution">
    <text evidence="3">The sequence shown here is derived from an EMBL/GenBank/DDBJ whole genome shotgun (WGS) entry which is preliminary data.</text>
</comment>
<name>A0A8J3ZM39_9ACTN</name>
<keyword evidence="1" id="KW-0472">Membrane</keyword>
<keyword evidence="4" id="KW-1185">Reference proteome</keyword>
<reference evidence="3" key="1">
    <citation type="submission" date="2021-01" db="EMBL/GenBank/DDBJ databases">
        <title>Whole genome shotgun sequence of Virgisporangium ochraceum NBRC 16418.</title>
        <authorList>
            <person name="Komaki H."/>
            <person name="Tamura T."/>
        </authorList>
    </citation>
    <scope>NUCLEOTIDE SEQUENCE</scope>
    <source>
        <strain evidence="3">NBRC 16418</strain>
    </source>
</reference>
<evidence type="ECO:0000256" key="1">
    <source>
        <dbReference type="SAM" id="Phobius"/>
    </source>
</evidence>
<sequence>MGIGGSIALLVIGAILAFAVKDTDLGGWLDINVVGWVLILAGLVGMALTLYAWNSRRRRIVAPPPVATHTERYVAPAEQQVVERRYTERQY</sequence>
<keyword evidence="1" id="KW-0812">Transmembrane</keyword>
<dbReference type="RefSeq" id="WP_203926339.1">
    <property type="nucleotide sequence ID" value="NZ_BOPH01000017.1"/>
</dbReference>